<dbReference type="InterPro" id="IPR050960">
    <property type="entry name" value="AB_hydrolase_4_sf"/>
</dbReference>
<dbReference type="InterPro" id="IPR029058">
    <property type="entry name" value="AB_hydrolase_fold"/>
</dbReference>
<reference evidence="4" key="1">
    <citation type="journal article" date="2022" name="New Phytol.">
        <title>Evolutionary transition to the ectomycorrhizal habit in the genomes of a hyperdiverse lineage of mushroom-forming fungi.</title>
        <authorList>
            <person name="Looney B."/>
            <person name="Miyauchi S."/>
            <person name="Morin E."/>
            <person name="Drula E."/>
            <person name="Courty P.E."/>
            <person name="Kohler A."/>
            <person name="Kuo A."/>
            <person name="LaButti K."/>
            <person name="Pangilinan J."/>
            <person name="Lipzen A."/>
            <person name="Riley R."/>
            <person name="Andreopoulos W."/>
            <person name="He G."/>
            <person name="Johnson J."/>
            <person name="Nolan M."/>
            <person name="Tritt A."/>
            <person name="Barry K.W."/>
            <person name="Grigoriev I.V."/>
            <person name="Nagy L.G."/>
            <person name="Hibbett D."/>
            <person name="Henrissat B."/>
            <person name="Matheny P.B."/>
            <person name="Labbe J."/>
            <person name="Martin F.M."/>
        </authorList>
    </citation>
    <scope>NUCLEOTIDE SEQUENCE</scope>
    <source>
        <strain evidence="4">BPL690</strain>
    </source>
</reference>
<dbReference type="PANTHER" id="PTHR10794:SF63">
    <property type="entry name" value="ALPHA_BETA HYDROLASE 1, ISOFORM A"/>
    <property type="match status" value="1"/>
</dbReference>
<dbReference type="Pfam" id="PF00561">
    <property type="entry name" value="Abhydrolase_1"/>
    <property type="match status" value="1"/>
</dbReference>
<dbReference type="InterPro" id="IPR012020">
    <property type="entry name" value="ABHD4"/>
</dbReference>
<dbReference type="GO" id="GO:0047372">
    <property type="term" value="F:monoacylglycerol lipase activity"/>
    <property type="evidence" value="ECO:0007669"/>
    <property type="project" value="TreeGrafter"/>
</dbReference>
<evidence type="ECO:0000259" key="3">
    <source>
        <dbReference type="Pfam" id="PF00561"/>
    </source>
</evidence>
<gene>
    <name evidence="4" type="ORF">B0F90DRAFT_1691243</name>
</gene>
<dbReference type="GO" id="GO:0051793">
    <property type="term" value="P:medium-chain fatty acid catabolic process"/>
    <property type="evidence" value="ECO:0007669"/>
    <property type="project" value="TreeGrafter"/>
</dbReference>
<feature type="active site" description="Charge relay system" evidence="2">
    <location>
        <position position="199"/>
    </location>
</feature>
<comment type="caution">
    <text evidence="4">The sequence shown here is derived from an EMBL/GenBank/DDBJ whole genome shotgun (WGS) entry which is preliminary data.</text>
</comment>
<organism evidence="4 5">
    <name type="scientific">Multifurca ochricompacta</name>
    <dbReference type="NCBI Taxonomy" id="376703"/>
    <lineage>
        <taxon>Eukaryota</taxon>
        <taxon>Fungi</taxon>
        <taxon>Dikarya</taxon>
        <taxon>Basidiomycota</taxon>
        <taxon>Agaricomycotina</taxon>
        <taxon>Agaricomycetes</taxon>
        <taxon>Russulales</taxon>
        <taxon>Russulaceae</taxon>
        <taxon>Multifurca</taxon>
    </lineage>
</organism>
<evidence type="ECO:0000313" key="4">
    <source>
        <dbReference type="EMBL" id="KAI0306595.1"/>
    </source>
</evidence>
<evidence type="ECO:0000256" key="1">
    <source>
        <dbReference type="ARBA" id="ARBA00010884"/>
    </source>
</evidence>
<evidence type="ECO:0000256" key="2">
    <source>
        <dbReference type="PIRSR" id="PIRSR005211-1"/>
    </source>
</evidence>
<dbReference type="AlphaFoldDB" id="A0AAD4MAQ8"/>
<dbReference type="Proteomes" id="UP001203297">
    <property type="component" value="Unassembled WGS sequence"/>
</dbReference>
<protein>
    <submittedName>
        <fullName evidence="4">AB-hydrolase YheT</fullName>
    </submittedName>
</protein>
<name>A0AAD4MAQ8_9AGAM</name>
<dbReference type="PANTHER" id="PTHR10794">
    <property type="entry name" value="ABHYDROLASE DOMAIN-CONTAINING PROTEIN"/>
    <property type="match status" value="1"/>
</dbReference>
<keyword evidence="5" id="KW-1185">Reference proteome</keyword>
<dbReference type="InterPro" id="IPR000073">
    <property type="entry name" value="AB_hydrolase_1"/>
</dbReference>
<dbReference type="GO" id="GO:0008126">
    <property type="term" value="F:acetylesterase activity"/>
    <property type="evidence" value="ECO:0007669"/>
    <property type="project" value="TreeGrafter"/>
</dbReference>
<accession>A0AAD4MAQ8</accession>
<dbReference type="EMBL" id="WTXG01000003">
    <property type="protein sequence ID" value="KAI0306595.1"/>
    <property type="molecule type" value="Genomic_DNA"/>
</dbReference>
<feature type="active site" description="Charge relay system" evidence="2">
    <location>
        <position position="367"/>
    </location>
</feature>
<evidence type="ECO:0000313" key="5">
    <source>
        <dbReference type="Proteomes" id="UP001203297"/>
    </source>
</evidence>
<dbReference type="PIRSF" id="PIRSF005211">
    <property type="entry name" value="Ab_hydro_YheT"/>
    <property type="match status" value="1"/>
</dbReference>
<proteinExistence type="inferred from homology"/>
<sequence length="445" mass="48821">MGCALGTMGSRASSKAFFSSTPAYVPLRQPAASQNTSLRALLESNCPSLLSDFHPAWWLFNGHLQTLYAVFGNFSNVDPLVYDRRLLRLKDGGTLGIDFTPPASEHVFPEETPVVVVLHGLSGGSQESYVRAILAPAVTPIDQGGLGYRAVVVNFRGCAGVPLTSPQLYSSCHTDDIRQALLYISHRYPQAPLLGLGFSLGANVLTRYVAEEGNKCRLVSACVLACPWDLTANGEALDGDWFHRNTYAKGMGNNLRRLVSKHTDSIMRFFPDSRLAQSLPELFSRKSVTLVQFDNLITVHAGGTSPPFPFANAHDYYTHASSHQVLGDVRIPFLAVNSDDDPIVKHIPIHETDNKWVILVVTRGGGHMGWFETTGKAVRWIRQPALEWFKATAEIIEVPQLAVRGIEVVDGWLVESRREHLGCKDIGHGGRIETGRRQKGVLAGL</sequence>
<feature type="domain" description="AB hydrolase-1" evidence="3">
    <location>
        <begin position="113"/>
        <end position="371"/>
    </location>
</feature>
<dbReference type="Gene3D" id="3.40.50.1820">
    <property type="entry name" value="alpha/beta hydrolase"/>
    <property type="match status" value="1"/>
</dbReference>
<dbReference type="GO" id="GO:0051792">
    <property type="term" value="P:medium-chain fatty acid biosynthetic process"/>
    <property type="evidence" value="ECO:0007669"/>
    <property type="project" value="TreeGrafter"/>
</dbReference>
<comment type="similarity">
    <text evidence="1">Belongs to the AB hydrolase superfamily. AB hydrolase 4 family.</text>
</comment>
<dbReference type="SUPFAM" id="SSF53474">
    <property type="entry name" value="alpha/beta-Hydrolases"/>
    <property type="match status" value="1"/>
</dbReference>
<feature type="active site" description="Charge relay system" evidence="2">
    <location>
        <position position="341"/>
    </location>
</feature>